<dbReference type="OrthoDB" id="444325at2759"/>
<evidence type="ECO:0000313" key="5">
    <source>
        <dbReference type="Proteomes" id="UP000245946"/>
    </source>
</evidence>
<dbReference type="RefSeq" id="XP_025597962.1">
    <property type="nucleotide sequence ID" value="XM_025742564.1"/>
</dbReference>
<proteinExistence type="predicted"/>
<evidence type="ECO:0000313" key="4">
    <source>
        <dbReference type="EMBL" id="PWN97683.1"/>
    </source>
</evidence>
<reference evidence="4 5" key="1">
    <citation type="journal article" date="2018" name="Mol. Biol. Evol.">
        <title>Broad Genomic Sampling Reveals a Smut Pathogenic Ancestry of the Fungal Clade Ustilaginomycotina.</title>
        <authorList>
            <person name="Kijpornyongpan T."/>
            <person name="Mondo S.J."/>
            <person name="Barry K."/>
            <person name="Sandor L."/>
            <person name="Lee J."/>
            <person name="Lipzen A."/>
            <person name="Pangilinan J."/>
            <person name="LaButti K."/>
            <person name="Hainaut M."/>
            <person name="Henrissat B."/>
            <person name="Grigoriev I.V."/>
            <person name="Spatafora J.W."/>
            <person name="Aime M.C."/>
        </authorList>
    </citation>
    <scope>NUCLEOTIDE SEQUENCE [LARGE SCALE GENOMIC DNA]</scope>
    <source>
        <strain evidence="4 5">MCA 4186</strain>
    </source>
</reference>
<dbReference type="Pfam" id="PF04677">
    <property type="entry name" value="CwfJ_C_1"/>
    <property type="match status" value="1"/>
</dbReference>
<evidence type="ECO:0000259" key="2">
    <source>
        <dbReference type="Pfam" id="PF04676"/>
    </source>
</evidence>
<gene>
    <name evidence="4" type="ORF">FA09DRAFT_330341</name>
</gene>
<dbReference type="InterPro" id="IPR006767">
    <property type="entry name" value="Cwf19-like_C_dom-2"/>
</dbReference>
<dbReference type="InterPro" id="IPR036265">
    <property type="entry name" value="HIT-like_sf"/>
</dbReference>
<dbReference type="PANTHER" id="PTHR12072">
    <property type="entry name" value="CWF19, CELL CYCLE CONTROL PROTEIN"/>
    <property type="match status" value="1"/>
</dbReference>
<dbReference type="EMBL" id="KZ819294">
    <property type="protein sequence ID" value="PWN97683.1"/>
    <property type="molecule type" value="Genomic_DNA"/>
</dbReference>
<dbReference type="GO" id="GO:0061632">
    <property type="term" value="F:RNA lariat debranching enzyme activator activity"/>
    <property type="evidence" value="ECO:0007669"/>
    <property type="project" value="TreeGrafter"/>
</dbReference>
<dbReference type="GO" id="GO:0000398">
    <property type="term" value="P:mRNA splicing, via spliceosome"/>
    <property type="evidence" value="ECO:0007669"/>
    <property type="project" value="TreeGrafter"/>
</dbReference>
<evidence type="ECO:0000256" key="1">
    <source>
        <dbReference type="SAM" id="MobiDB-lite"/>
    </source>
</evidence>
<dbReference type="Proteomes" id="UP000245946">
    <property type="component" value="Unassembled WGS sequence"/>
</dbReference>
<dbReference type="STRING" id="58919.A0A316ZBU0"/>
<dbReference type="Pfam" id="PF04676">
    <property type="entry name" value="CwfJ_C_2"/>
    <property type="match status" value="1"/>
</dbReference>
<dbReference type="GeneID" id="37270108"/>
<feature type="region of interest" description="Disordered" evidence="1">
    <location>
        <begin position="370"/>
        <end position="414"/>
    </location>
</feature>
<dbReference type="AlphaFoldDB" id="A0A316ZBU0"/>
<feature type="domain" description="Cwf19-like protein C-terminal" evidence="2">
    <location>
        <begin position="581"/>
        <end position="649"/>
    </location>
</feature>
<dbReference type="SUPFAM" id="SSF54197">
    <property type="entry name" value="HIT-like"/>
    <property type="match status" value="1"/>
</dbReference>
<dbReference type="PANTHER" id="PTHR12072:SF4">
    <property type="entry name" value="CWF19-LIKE PROTEIN 1"/>
    <property type="match status" value="1"/>
</dbReference>
<dbReference type="GO" id="GO:0071014">
    <property type="term" value="C:post-mRNA release spliceosomal complex"/>
    <property type="evidence" value="ECO:0007669"/>
    <property type="project" value="TreeGrafter"/>
</dbReference>
<sequence>MPEPIKILTIGPPDGSISSLVAKVGAINARHGPFAALFVLGDFFAPAHADVADAVRAEEEALLKGDITLPLPTYTLHPPSPLSTSLQTRILSAELRADGTRQLADQLFYLGKSGVCRIGGKDGQEGLNVAYVGGAWDAQRWAAESEQSVDELSTSHITRASVASLLAHPSFQAPVAASSSSAAPTTLAAARAAAAAAAAAASSSSAASAPPIDLLLTNVWASSITLFSPADALPDPTSRTWGTPALMPIYRLSRARYIFSLAPGPLPPSADDGVVGLSPAIRARGTFWERPPFRTEAGPEAASTSSRFISLARFANAEKARWFYALSLVPASSMDAAQRKAASVAPKNITPSPFAVTPAVKREGEALDSGANYRWAGEPTKGKRPRRDPGTGANSIGASGEERASGSSDRKHRGAAAPVAPSDCWFCLSNEQCAKHLVVSIGTECYVALPKGQLLDSGAEGNLVPGGGHVLIIPITHVPSPLSLSPTLAAPLLSEMSAWRSALRTTYATFGCVLVGWEICRSQGTRVGHMQAQALPVAASLAPKLEQWFRAKAEEEGYQFVPDEEVEERLKAGTDEQEQMARADYFRLDLPNKTLLVDLNDPSVRFSLQFPRQALAQLLDVPSRADWRVCARSEAVERAEKEAFASVFEDAAKKVVGDD</sequence>
<keyword evidence="5" id="KW-1185">Reference proteome</keyword>
<protein>
    <recommendedName>
        <fullName evidence="6">Cwf19-like C-terminal domain-containing protein</fullName>
    </recommendedName>
</protein>
<dbReference type="Gene3D" id="3.30.428.10">
    <property type="entry name" value="HIT-like"/>
    <property type="match status" value="1"/>
</dbReference>
<dbReference type="InterPro" id="IPR006768">
    <property type="entry name" value="Cwf19-like_C_dom-1"/>
</dbReference>
<dbReference type="InterPro" id="IPR040194">
    <property type="entry name" value="Cwf19-like"/>
</dbReference>
<name>A0A316ZBU0_9BASI</name>
<feature type="domain" description="Cwf19-like C-terminal" evidence="3">
    <location>
        <begin position="420"/>
        <end position="549"/>
    </location>
</feature>
<evidence type="ECO:0000259" key="3">
    <source>
        <dbReference type="Pfam" id="PF04677"/>
    </source>
</evidence>
<accession>A0A316ZBU0</accession>
<organism evidence="4 5">
    <name type="scientific">Tilletiopsis washingtonensis</name>
    <dbReference type="NCBI Taxonomy" id="58919"/>
    <lineage>
        <taxon>Eukaryota</taxon>
        <taxon>Fungi</taxon>
        <taxon>Dikarya</taxon>
        <taxon>Basidiomycota</taxon>
        <taxon>Ustilaginomycotina</taxon>
        <taxon>Exobasidiomycetes</taxon>
        <taxon>Entylomatales</taxon>
        <taxon>Entylomatales incertae sedis</taxon>
        <taxon>Tilletiopsis</taxon>
    </lineage>
</organism>
<evidence type="ECO:0008006" key="6">
    <source>
        <dbReference type="Google" id="ProtNLM"/>
    </source>
</evidence>